<dbReference type="InterPro" id="IPR006680">
    <property type="entry name" value="Amidohydro-rel"/>
</dbReference>
<feature type="domain" description="Amidohydrolase-related" evidence="1">
    <location>
        <begin position="28"/>
        <end position="118"/>
    </location>
</feature>
<reference evidence="2 3" key="1">
    <citation type="submission" date="2020-05" db="EMBL/GenBank/DDBJ databases">
        <title>Identification and distribution of gene clusters putatively required for synthesis of sphingolipid metabolism inhibitors in phylogenetically diverse species of the filamentous fungus Fusarium.</title>
        <authorList>
            <person name="Kim H.-S."/>
            <person name="Busman M."/>
            <person name="Brown D.W."/>
            <person name="Divon H."/>
            <person name="Uhlig S."/>
            <person name="Proctor R.H."/>
        </authorList>
    </citation>
    <scope>NUCLEOTIDE SEQUENCE [LARGE SCALE GENOMIC DNA]</scope>
    <source>
        <strain evidence="2 3">NRRL 66235</strain>
    </source>
</reference>
<dbReference type="AlphaFoldDB" id="A0A8H5YI54"/>
<keyword evidence="3" id="KW-1185">Reference proteome</keyword>
<dbReference type="Proteomes" id="UP000544331">
    <property type="component" value="Unassembled WGS sequence"/>
</dbReference>
<comment type="caution">
    <text evidence="2">The sequence shown here is derived from an EMBL/GenBank/DDBJ whole genome shotgun (WGS) entry which is preliminary data.</text>
</comment>
<proteinExistence type="predicted"/>
<gene>
    <name evidence="2" type="ORF">FMUND_8385</name>
</gene>
<dbReference type="GO" id="GO:0016787">
    <property type="term" value="F:hydrolase activity"/>
    <property type="evidence" value="ECO:0007669"/>
    <property type="project" value="InterPro"/>
</dbReference>
<evidence type="ECO:0000313" key="2">
    <source>
        <dbReference type="EMBL" id="KAF5712504.1"/>
    </source>
</evidence>
<organism evidence="2 3">
    <name type="scientific">Fusarium mundagurra</name>
    <dbReference type="NCBI Taxonomy" id="1567541"/>
    <lineage>
        <taxon>Eukaryota</taxon>
        <taxon>Fungi</taxon>
        <taxon>Dikarya</taxon>
        <taxon>Ascomycota</taxon>
        <taxon>Pezizomycotina</taxon>
        <taxon>Sordariomycetes</taxon>
        <taxon>Hypocreomycetidae</taxon>
        <taxon>Hypocreales</taxon>
        <taxon>Nectriaceae</taxon>
        <taxon>Fusarium</taxon>
        <taxon>Fusarium fujikuroi species complex</taxon>
    </lineage>
</organism>
<protein>
    <recommendedName>
        <fullName evidence="1">Amidohydrolase-related domain-containing protein</fullName>
    </recommendedName>
</protein>
<dbReference type="EMBL" id="JAAOAN010000279">
    <property type="protein sequence ID" value="KAF5712504.1"/>
    <property type="molecule type" value="Genomic_DNA"/>
</dbReference>
<dbReference type="SUPFAM" id="SSF51556">
    <property type="entry name" value="Metallo-dependent hydrolases"/>
    <property type="match status" value="1"/>
</dbReference>
<accession>A0A8H5YI54</accession>
<evidence type="ECO:0000313" key="3">
    <source>
        <dbReference type="Proteomes" id="UP000544331"/>
    </source>
</evidence>
<dbReference type="Pfam" id="PF01979">
    <property type="entry name" value="Amidohydro_1"/>
    <property type="match status" value="1"/>
</dbReference>
<evidence type="ECO:0000259" key="1">
    <source>
        <dbReference type="Pfam" id="PF01979"/>
    </source>
</evidence>
<dbReference type="InterPro" id="IPR032466">
    <property type="entry name" value="Metal_Hydrolase"/>
</dbReference>
<name>A0A8H5YI54_9HYPO</name>
<dbReference type="OrthoDB" id="194468at2759"/>
<dbReference type="Gene3D" id="3.20.20.140">
    <property type="entry name" value="Metal-dependent hydrolases"/>
    <property type="match status" value="1"/>
</dbReference>
<sequence length="141" mass="15161">MFSNEFGSRILQAQCTSWHIATPSIKLQDTGVHVTVGSDWFLPDTPDLFPALSAVVECFGTQEGKTAKEVGDAKICRIKTLAGAEAVGKASEMGSIETGKKANFIAVDRDLSGGEFSGAKVLKTWFVVKMVWEDTDNAVSM</sequence>